<reference evidence="5" key="2">
    <citation type="submission" date="2025-09" db="UniProtKB">
        <authorList>
            <consortium name="Ensembl"/>
        </authorList>
    </citation>
    <scope>IDENTIFICATION</scope>
</reference>
<proteinExistence type="predicted"/>
<reference evidence="5" key="1">
    <citation type="submission" date="2025-08" db="UniProtKB">
        <authorList>
            <consortium name="Ensembl"/>
        </authorList>
    </citation>
    <scope>IDENTIFICATION</scope>
</reference>
<sequence>MKMVFCLVLLSLLFSPVLSLDCYVCNFAATNDECNQNTQTCQSPLDTCMTIVDISGTAKAIAKLCASKATCQGAASTSSVDANGNGNSVNCCGGYNMCNYSGAESIHVHISLLLLTVSVLLLLSH</sequence>
<evidence type="ECO:0000313" key="6">
    <source>
        <dbReference type="Proteomes" id="UP000261600"/>
    </source>
</evidence>
<evidence type="ECO:0000256" key="3">
    <source>
        <dbReference type="SAM" id="SignalP"/>
    </source>
</evidence>
<dbReference type="SUPFAM" id="SSF57302">
    <property type="entry name" value="Snake toxin-like"/>
    <property type="match status" value="1"/>
</dbReference>
<dbReference type="PANTHER" id="PTHR10036">
    <property type="entry name" value="CD59 GLYCOPROTEIN"/>
    <property type="match status" value="1"/>
</dbReference>
<evidence type="ECO:0000259" key="4">
    <source>
        <dbReference type="Pfam" id="PF00087"/>
    </source>
</evidence>
<evidence type="ECO:0000313" key="5">
    <source>
        <dbReference type="Ensembl" id="ENSMALP00000011666.1"/>
    </source>
</evidence>
<dbReference type="Pfam" id="PF00087">
    <property type="entry name" value="Toxin_TOLIP"/>
    <property type="match status" value="1"/>
</dbReference>
<dbReference type="Proteomes" id="UP000261600">
    <property type="component" value="Unplaced"/>
</dbReference>
<name>A0A3Q3QFN8_MONAL</name>
<dbReference type="Gene3D" id="2.10.60.10">
    <property type="entry name" value="CD59"/>
    <property type="match status" value="1"/>
</dbReference>
<dbReference type="AlphaFoldDB" id="A0A3Q3QFN8"/>
<organism evidence="5 6">
    <name type="scientific">Monopterus albus</name>
    <name type="common">Swamp eel</name>
    <dbReference type="NCBI Taxonomy" id="43700"/>
    <lineage>
        <taxon>Eukaryota</taxon>
        <taxon>Metazoa</taxon>
        <taxon>Chordata</taxon>
        <taxon>Craniata</taxon>
        <taxon>Vertebrata</taxon>
        <taxon>Euteleostomi</taxon>
        <taxon>Actinopterygii</taxon>
        <taxon>Neopterygii</taxon>
        <taxon>Teleostei</taxon>
        <taxon>Neoteleostei</taxon>
        <taxon>Acanthomorphata</taxon>
        <taxon>Anabantaria</taxon>
        <taxon>Synbranchiformes</taxon>
        <taxon>Synbranchidae</taxon>
        <taxon>Monopterus</taxon>
    </lineage>
</organism>
<keyword evidence="1 3" id="KW-0732">Signal</keyword>
<protein>
    <recommendedName>
        <fullName evidence="4">Snake toxin/toxin-like domain-containing protein</fullName>
    </recommendedName>
</protein>
<keyword evidence="6" id="KW-1185">Reference proteome</keyword>
<keyword evidence="2" id="KW-1015">Disulfide bond</keyword>
<dbReference type="InterPro" id="IPR045860">
    <property type="entry name" value="Snake_toxin-like_sf"/>
</dbReference>
<feature type="domain" description="Snake toxin/toxin-like" evidence="4">
    <location>
        <begin position="20"/>
        <end position="99"/>
    </location>
</feature>
<dbReference type="PANTHER" id="PTHR10036:SF3">
    <property type="entry name" value="PROTEIN SLEEPLESS-RELATED"/>
    <property type="match status" value="1"/>
</dbReference>
<evidence type="ECO:0000256" key="2">
    <source>
        <dbReference type="ARBA" id="ARBA00023157"/>
    </source>
</evidence>
<dbReference type="STRING" id="43700.ENSMALP00000011666"/>
<accession>A0A3Q3QFN8</accession>
<feature type="chain" id="PRO_5018549827" description="Snake toxin/toxin-like domain-containing protein" evidence="3">
    <location>
        <begin position="20"/>
        <end position="125"/>
    </location>
</feature>
<dbReference type="InterPro" id="IPR035076">
    <property type="entry name" value="Toxin/TOLIP"/>
</dbReference>
<feature type="signal peptide" evidence="3">
    <location>
        <begin position="1"/>
        <end position="19"/>
    </location>
</feature>
<dbReference type="Ensembl" id="ENSMALT00000011915.1">
    <property type="protein sequence ID" value="ENSMALP00000011666.1"/>
    <property type="gene ID" value="ENSMALG00000008299.1"/>
</dbReference>
<evidence type="ECO:0000256" key="1">
    <source>
        <dbReference type="ARBA" id="ARBA00022729"/>
    </source>
</evidence>